<dbReference type="InterPro" id="IPR050276">
    <property type="entry name" value="MshD_Acetyltransferase"/>
</dbReference>
<dbReference type="Pfam" id="PF00583">
    <property type="entry name" value="Acetyltransf_1"/>
    <property type="match status" value="1"/>
</dbReference>
<proteinExistence type="predicted"/>
<organism evidence="2 3">
    <name type="scientific">Geotoga petraea</name>
    <dbReference type="NCBI Taxonomy" id="28234"/>
    <lineage>
        <taxon>Bacteria</taxon>
        <taxon>Thermotogati</taxon>
        <taxon>Thermotogota</taxon>
        <taxon>Thermotogae</taxon>
        <taxon>Petrotogales</taxon>
        <taxon>Petrotogaceae</taxon>
        <taxon>Geotoga</taxon>
    </lineage>
</organism>
<dbReference type="SUPFAM" id="SSF55729">
    <property type="entry name" value="Acyl-CoA N-acyltransferases (Nat)"/>
    <property type="match status" value="1"/>
</dbReference>
<sequence length="143" mass="16774">MVFLEEINRDNFYKLVNMKKQDHVAPNVYSIAQAYVYPKGKPMAIINEEKEVAGFVMYGLDGDDELWIWRLSIDTPYQRKGYGKEAVKKVIENVLREYPEEKQLWLGTNPENERAIKFYTSLGFKDSGKTAYDNEKVFVYNLK</sequence>
<protein>
    <submittedName>
        <fullName evidence="2">Diamine N-acetyltransferase</fullName>
    </submittedName>
</protein>
<dbReference type="PROSITE" id="PS51186">
    <property type="entry name" value="GNAT"/>
    <property type="match status" value="1"/>
</dbReference>
<evidence type="ECO:0000313" key="2">
    <source>
        <dbReference type="EMBL" id="SDC74788.1"/>
    </source>
</evidence>
<name>A0A1G6P479_9BACT</name>
<dbReference type="GO" id="GO:0016747">
    <property type="term" value="F:acyltransferase activity, transferring groups other than amino-acyl groups"/>
    <property type="evidence" value="ECO:0007669"/>
    <property type="project" value="InterPro"/>
</dbReference>
<feature type="domain" description="N-acetyltransferase" evidence="1">
    <location>
        <begin position="2"/>
        <end position="143"/>
    </location>
</feature>
<reference evidence="2 3" key="1">
    <citation type="submission" date="2016-10" db="EMBL/GenBank/DDBJ databases">
        <authorList>
            <person name="de Groot N.N."/>
        </authorList>
    </citation>
    <scope>NUCLEOTIDE SEQUENCE [LARGE SCALE GENOMIC DNA]</scope>
    <source>
        <strain evidence="2 3">WG14</strain>
    </source>
</reference>
<keyword evidence="3" id="KW-1185">Reference proteome</keyword>
<dbReference type="PANTHER" id="PTHR43617">
    <property type="entry name" value="L-AMINO ACID N-ACETYLTRANSFERASE"/>
    <property type="match status" value="1"/>
</dbReference>
<dbReference type="Gene3D" id="3.40.630.30">
    <property type="match status" value="1"/>
</dbReference>
<dbReference type="InterPro" id="IPR000182">
    <property type="entry name" value="GNAT_dom"/>
</dbReference>
<accession>A0A1G6P479</accession>
<dbReference type="InterPro" id="IPR016181">
    <property type="entry name" value="Acyl_CoA_acyltransferase"/>
</dbReference>
<gene>
    <name evidence="2" type="ORF">SAMN04488588_1715</name>
</gene>
<dbReference type="RefSeq" id="WP_091404838.1">
    <property type="nucleotide sequence ID" value="NZ_FMYV01000007.1"/>
</dbReference>
<dbReference type="CDD" id="cd04301">
    <property type="entry name" value="NAT_SF"/>
    <property type="match status" value="1"/>
</dbReference>
<evidence type="ECO:0000259" key="1">
    <source>
        <dbReference type="PROSITE" id="PS51186"/>
    </source>
</evidence>
<dbReference type="EMBL" id="FMYV01000007">
    <property type="protein sequence ID" value="SDC74788.1"/>
    <property type="molecule type" value="Genomic_DNA"/>
</dbReference>
<dbReference type="PANTHER" id="PTHR43617:SF33">
    <property type="entry name" value="SPORE COAT POLYSACCHARIDE BIOSYNTHESIS PROTEIN SPSD"/>
    <property type="match status" value="1"/>
</dbReference>
<dbReference type="STRING" id="28234.SAMN04488588_1715"/>
<dbReference type="Proteomes" id="UP000199322">
    <property type="component" value="Unassembled WGS sequence"/>
</dbReference>
<dbReference type="AlphaFoldDB" id="A0A1G6P479"/>
<evidence type="ECO:0000313" key="3">
    <source>
        <dbReference type="Proteomes" id="UP000199322"/>
    </source>
</evidence>
<keyword evidence="2" id="KW-0808">Transferase</keyword>